<dbReference type="PANTHER" id="PTHR14413">
    <property type="entry name" value="RIBOSOMAL PROTEIN L17"/>
    <property type="match status" value="1"/>
</dbReference>
<dbReference type="NCBIfam" id="TIGR00059">
    <property type="entry name" value="L17"/>
    <property type="match status" value="1"/>
</dbReference>
<dbReference type="eggNOG" id="COG0203">
    <property type="taxonomic scope" value="Bacteria"/>
</dbReference>
<gene>
    <name evidence="4" type="primary">rplQ</name>
    <name evidence="7" type="ORF">DesfrDRAFT_1770</name>
</gene>
<feature type="region of interest" description="Disordered" evidence="6">
    <location>
        <begin position="124"/>
        <end position="150"/>
    </location>
</feature>
<sequence length="150" mass="16577">MRHKKSGRKFGRNASHRKAMLRNMARSLLIHERIRTTEHKAKELRGVVEHLVTLSQTDSVHARRLAYKVLENHQLVARLFDEIGPRFRGQGGGYTRVVKLSLPRNGDCAAMAIIELTRLAGETAAEAKPAPAAAPEPETPAAPAEGETQE</sequence>
<evidence type="ECO:0000313" key="7">
    <source>
        <dbReference type="EMBL" id="EFL51609.1"/>
    </source>
</evidence>
<evidence type="ECO:0000256" key="6">
    <source>
        <dbReference type="SAM" id="MobiDB-lite"/>
    </source>
</evidence>
<evidence type="ECO:0000313" key="8">
    <source>
        <dbReference type="Proteomes" id="UP000006250"/>
    </source>
</evidence>
<keyword evidence="3 4" id="KW-0687">Ribonucleoprotein</keyword>
<dbReference type="Gene3D" id="3.90.1030.10">
    <property type="entry name" value="Ribosomal protein L17"/>
    <property type="match status" value="1"/>
</dbReference>
<evidence type="ECO:0000256" key="1">
    <source>
        <dbReference type="ARBA" id="ARBA00008777"/>
    </source>
</evidence>
<protein>
    <recommendedName>
        <fullName evidence="4">Large ribosomal subunit protein bL17</fullName>
    </recommendedName>
</protein>
<evidence type="ECO:0000256" key="5">
    <source>
        <dbReference type="RuleBase" id="RU000660"/>
    </source>
</evidence>
<feature type="compositionally biased region" description="Low complexity" evidence="6">
    <location>
        <begin position="141"/>
        <end position="150"/>
    </location>
</feature>
<dbReference type="GO" id="GO:0003735">
    <property type="term" value="F:structural constituent of ribosome"/>
    <property type="evidence" value="ECO:0007669"/>
    <property type="project" value="InterPro"/>
</dbReference>
<keyword evidence="8" id="KW-1185">Reference proteome</keyword>
<dbReference type="InterPro" id="IPR000456">
    <property type="entry name" value="Ribosomal_bL17"/>
</dbReference>
<proteinExistence type="inferred from homology"/>
<dbReference type="Pfam" id="PF01196">
    <property type="entry name" value="Ribosomal_L17"/>
    <property type="match status" value="1"/>
</dbReference>
<comment type="caution">
    <text evidence="7">The sequence shown here is derived from an EMBL/GenBank/DDBJ whole genome shotgun (WGS) entry which is preliminary data.</text>
</comment>
<name>E1JVX1_SOLFR</name>
<keyword evidence="2 4" id="KW-0689">Ribosomal protein</keyword>
<dbReference type="GO" id="GO:0022625">
    <property type="term" value="C:cytosolic large ribosomal subunit"/>
    <property type="evidence" value="ECO:0007669"/>
    <property type="project" value="TreeGrafter"/>
</dbReference>
<reference evidence="7 8" key="1">
    <citation type="submission" date="2010-08" db="EMBL/GenBank/DDBJ databases">
        <title>The draft genome of Desulfovibrio fructosovorans JJ.</title>
        <authorList>
            <consortium name="US DOE Joint Genome Institute (JGI-PGF)"/>
            <person name="Lucas S."/>
            <person name="Copeland A."/>
            <person name="Lapidus A."/>
            <person name="Cheng J.-F."/>
            <person name="Bruce D."/>
            <person name="Goodwin L."/>
            <person name="Pitluck S."/>
            <person name="Land M.L."/>
            <person name="Hauser L."/>
            <person name="Chang Y.-J."/>
            <person name="Jeffries C."/>
            <person name="Wall J.D."/>
            <person name="Stahl D.A."/>
            <person name="Arkin A.P."/>
            <person name="Dehal P."/>
            <person name="Stolyar S.M."/>
            <person name="Hazen T.C."/>
            <person name="Woyke T.J."/>
        </authorList>
    </citation>
    <scope>NUCLEOTIDE SEQUENCE [LARGE SCALE GENOMIC DNA]</scope>
    <source>
        <strain evidence="7 8">JJ</strain>
    </source>
</reference>
<evidence type="ECO:0000256" key="3">
    <source>
        <dbReference type="ARBA" id="ARBA00023274"/>
    </source>
</evidence>
<evidence type="ECO:0000256" key="4">
    <source>
        <dbReference type="HAMAP-Rule" id="MF_01368"/>
    </source>
</evidence>
<comment type="subunit">
    <text evidence="4">Part of the 50S ribosomal subunit. Contacts protein L32.</text>
</comment>
<dbReference type="OrthoDB" id="9809073at2"/>
<dbReference type="AlphaFoldDB" id="E1JVX1"/>
<dbReference type="PANTHER" id="PTHR14413:SF16">
    <property type="entry name" value="LARGE RIBOSOMAL SUBUNIT PROTEIN BL17M"/>
    <property type="match status" value="1"/>
</dbReference>
<evidence type="ECO:0000256" key="2">
    <source>
        <dbReference type="ARBA" id="ARBA00022980"/>
    </source>
</evidence>
<dbReference type="RefSeq" id="WP_005993060.1">
    <property type="nucleotide sequence ID" value="NZ_AECZ01000009.1"/>
</dbReference>
<dbReference type="GO" id="GO:0006412">
    <property type="term" value="P:translation"/>
    <property type="evidence" value="ECO:0007669"/>
    <property type="project" value="UniProtKB-UniRule"/>
</dbReference>
<accession>E1JVX1</accession>
<dbReference type="STRING" id="596151.DesfrDRAFT_1770"/>
<dbReference type="InterPro" id="IPR036373">
    <property type="entry name" value="Ribosomal_bL17_sf"/>
</dbReference>
<dbReference type="SUPFAM" id="SSF64263">
    <property type="entry name" value="Prokaryotic ribosomal protein L17"/>
    <property type="match status" value="1"/>
</dbReference>
<dbReference type="FunFam" id="3.90.1030.10:FF:000001">
    <property type="entry name" value="50S ribosomal protein L17"/>
    <property type="match status" value="1"/>
</dbReference>
<dbReference type="Proteomes" id="UP000006250">
    <property type="component" value="Unassembled WGS sequence"/>
</dbReference>
<dbReference type="EMBL" id="AECZ01000009">
    <property type="protein sequence ID" value="EFL51609.1"/>
    <property type="molecule type" value="Genomic_DNA"/>
</dbReference>
<dbReference type="HAMAP" id="MF_01368">
    <property type="entry name" value="Ribosomal_bL17"/>
    <property type="match status" value="1"/>
</dbReference>
<organism evidence="7 8">
    <name type="scientific">Solidesulfovibrio fructosivorans JJ]</name>
    <dbReference type="NCBI Taxonomy" id="596151"/>
    <lineage>
        <taxon>Bacteria</taxon>
        <taxon>Pseudomonadati</taxon>
        <taxon>Thermodesulfobacteriota</taxon>
        <taxon>Desulfovibrionia</taxon>
        <taxon>Desulfovibrionales</taxon>
        <taxon>Desulfovibrionaceae</taxon>
        <taxon>Solidesulfovibrio</taxon>
    </lineage>
</organism>
<comment type="similarity">
    <text evidence="1 4 5">Belongs to the bacterial ribosomal protein bL17 family.</text>
</comment>